<keyword evidence="2" id="KW-0808">Transferase</keyword>
<evidence type="ECO:0000256" key="6">
    <source>
        <dbReference type="PROSITE-ProRule" id="PRU10141"/>
    </source>
</evidence>
<comment type="caution">
    <text evidence="9">The sequence shown here is derived from an EMBL/GenBank/DDBJ whole genome shotgun (WGS) entry which is preliminary data.</text>
</comment>
<sequence length="574" mass="65082">MEGLFTSKDILRYIDLEKAKGISFTKELSLYFKATQKDLDEGIDNLRLWINYINLLAVDCEPVEIREIFKMLKLRYWRFLEYWESLVSFEIKRRSPQEFENKVISSAIHFLRTKEFSGKDAVIGYLSRFCARGAAGDRGPDGEKAGAQGPPAIRQQGGARDAEAEADRHTADNDKVTLRFNSCKARMPFSRRSETGTRACAQLDELQEAGERCAAAKKGHIDMCPIGGEGKHDIPAESLKLGGILSFRGLCSSLAYPTPSDMSAPHAGAAAPSKHLALEPVSIKLETIEVPLVVFKGKSLHVIKELGKGGSSRVYQVLHDDQIYALKRVSLKEEQRESFIDEIKLLKRLRGQKGIIELVDHDLRKGELDLLLECGDTDLSTVIRSSALTLNFIRDIWEQILQVVSLVHQQRIIHKDLKPANFLFVRGRLKLIDFGISKEMKNDTTKIFNETQIGTVNYMSPESLDRDAKLGRSTDVWSLGCILYEMVYGQTPLSKYANVVQKIKKLQEDGMQIEYPSTPFWEMVPTIKRCLVKDKDKRATVEELLRSQRNEQQDNVHGDTAWDWVQQRKLCMVI</sequence>
<proteinExistence type="predicted"/>
<evidence type="ECO:0000313" key="9">
    <source>
        <dbReference type="EMBL" id="KAL0265667.1"/>
    </source>
</evidence>
<dbReference type="SUPFAM" id="SSF56112">
    <property type="entry name" value="Protein kinase-like (PK-like)"/>
    <property type="match status" value="1"/>
</dbReference>
<protein>
    <recommendedName>
        <fullName evidence="8">Protein kinase domain-containing protein</fullName>
    </recommendedName>
</protein>
<feature type="domain" description="Protein kinase" evidence="8">
    <location>
        <begin position="300"/>
        <end position="556"/>
    </location>
</feature>
<evidence type="ECO:0000256" key="1">
    <source>
        <dbReference type="ARBA" id="ARBA00022527"/>
    </source>
</evidence>
<gene>
    <name evidence="9" type="ORF">PYX00_011381</name>
</gene>
<name>A0AAW2H7A6_9NEOP</name>
<dbReference type="InterPro" id="IPR008271">
    <property type="entry name" value="Ser/Thr_kinase_AS"/>
</dbReference>
<dbReference type="GO" id="GO:0007059">
    <property type="term" value="P:chromosome segregation"/>
    <property type="evidence" value="ECO:0007669"/>
    <property type="project" value="TreeGrafter"/>
</dbReference>
<evidence type="ECO:0000259" key="8">
    <source>
        <dbReference type="PROSITE" id="PS50011"/>
    </source>
</evidence>
<dbReference type="GO" id="GO:0004674">
    <property type="term" value="F:protein serine/threonine kinase activity"/>
    <property type="evidence" value="ECO:0007669"/>
    <property type="project" value="UniProtKB-KW"/>
</dbReference>
<dbReference type="InterPro" id="IPR011009">
    <property type="entry name" value="Kinase-like_dom_sf"/>
</dbReference>
<evidence type="ECO:0000256" key="7">
    <source>
        <dbReference type="SAM" id="MobiDB-lite"/>
    </source>
</evidence>
<dbReference type="PANTHER" id="PTHR22974:SF21">
    <property type="entry name" value="DUAL SPECIFICITY PROTEIN KINASE TTK"/>
    <property type="match status" value="1"/>
</dbReference>
<dbReference type="GO" id="GO:0005634">
    <property type="term" value="C:nucleus"/>
    <property type="evidence" value="ECO:0007669"/>
    <property type="project" value="TreeGrafter"/>
</dbReference>
<dbReference type="FunFam" id="3.30.200.20:FF:000131">
    <property type="entry name" value="Dual specificity protein kinase TTK"/>
    <property type="match status" value="1"/>
</dbReference>
<keyword evidence="3 6" id="KW-0547">Nucleotide-binding</keyword>
<dbReference type="GO" id="GO:0000776">
    <property type="term" value="C:kinetochore"/>
    <property type="evidence" value="ECO:0007669"/>
    <property type="project" value="TreeGrafter"/>
</dbReference>
<dbReference type="GO" id="GO:0007094">
    <property type="term" value="P:mitotic spindle assembly checkpoint signaling"/>
    <property type="evidence" value="ECO:0007669"/>
    <property type="project" value="TreeGrafter"/>
</dbReference>
<keyword evidence="4" id="KW-0418">Kinase</keyword>
<dbReference type="Gene3D" id="1.10.510.10">
    <property type="entry name" value="Transferase(Phosphotransferase) domain 1"/>
    <property type="match status" value="1"/>
</dbReference>
<dbReference type="PROSITE" id="PS00108">
    <property type="entry name" value="PROTEIN_KINASE_ST"/>
    <property type="match status" value="1"/>
</dbReference>
<dbReference type="SMART" id="SM00220">
    <property type="entry name" value="S_TKc"/>
    <property type="match status" value="1"/>
</dbReference>
<accession>A0AAW2H7A6</accession>
<dbReference type="GO" id="GO:0004712">
    <property type="term" value="F:protein serine/threonine/tyrosine kinase activity"/>
    <property type="evidence" value="ECO:0007669"/>
    <property type="project" value="TreeGrafter"/>
</dbReference>
<dbReference type="PROSITE" id="PS00107">
    <property type="entry name" value="PROTEIN_KINASE_ATP"/>
    <property type="match status" value="1"/>
</dbReference>
<dbReference type="InterPro" id="IPR017441">
    <property type="entry name" value="Protein_kinase_ATP_BS"/>
</dbReference>
<evidence type="ECO:0000256" key="2">
    <source>
        <dbReference type="ARBA" id="ARBA00022679"/>
    </source>
</evidence>
<dbReference type="PROSITE" id="PS50011">
    <property type="entry name" value="PROTEIN_KINASE_DOM"/>
    <property type="match status" value="1"/>
</dbReference>
<dbReference type="GO" id="GO:0033316">
    <property type="term" value="P:meiotic spindle assembly checkpoint signaling"/>
    <property type="evidence" value="ECO:0007669"/>
    <property type="project" value="TreeGrafter"/>
</dbReference>
<evidence type="ECO:0000256" key="5">
    <source>
        <dbReference type="ARBA" id="ARBA00022840"/>
    </source>
</evidence>
<evidence type="ECO:0000256" key="3">
    <source>
        <dbReference type="ARBA" id="ARBA00022741"/>
    </source>
</evidence>
<dbReference type="InterPro" id="IPR000719">
    <property type="entry name" value="Prot_kinase_dom"/>
</dbReference>
<evidence type="ECO:0000256" key="4">
    <source>
        <dbReference type="ARBA" id="ARBA00022777"/>
    </source>
</evidence>
<dbReference type="PANTHER" id="PTHR22974">
    <property type="entry name" value="MIXED LINEAGE PROTEIN KINASE"/>
    <property type="match status" value="1"/>
</dbReference>
<dbReference type="GO" id="GO:0005524">
    <property type="term" value="F:ATP binding"/>
    <property type="evidence" value="ECO:0007669"/>
    <property type="project" value="UniProtKB-UniRule"/>
</dbReference>
<keyword evidence="1" id="KW-0723">Serine/threonine-protein kinase</keyword>
<reference evidence="9" key="1">
    <citation type="journal article" date="2024" name="Gigascience">
        <title>Chromosome-level genome of the poultry shaft louse Menopon gallinae provides insight into the host-switching and adaptive evolution of parasitic lice.</title>
        <authorList>
            <person name="Xu Y."/>
            <person name="Ma L."/>
            <person name="Liu S."/>
            <person name="Liang Y."/>
            <person name="Liu Q."/>
            <person name="He Z."/>
            <person name="Tian L."/>
            <person name="Duan Y."/>
            <person name="Cai W."/>
            <person name="Li H."/>
            <person name="Song F."/>
        </authorList>
    </citation>
    <scope>NUCLEOTIDE SEQUENCE</scope>
    <source>
        <strain evidence="9">Cailab_2023a</strain>
    </source>
</reference>
<dbReference type="Gene3D" id="3.30.200.20">
    <property type="entry name" value="Phosphorylase Kinase, domain 1"/>
    <property type="match status" value="1"/>
</dbReference>
<organism evidence="9">
    <name type="scientific">Menopon gallinae</name>
    <name type="common">poultry shaft louse</name>
    <dbReference type="NCBI Taxonomy" id="328185"/>
    <lineage>
        <taxon>Eukaryota</taxon>
        <taxon>Metazoa</taxon>
        <taxon>Ecdysozoa</taxon>
        <taxon>Arthropoda</taxon>
        <taxon>Hexapoda</taxon>
        <taxon>Insecta</taxon>
        <taxon>Pterygota</taxon>
        <taxon>Neoptera</taxon>
        <taxon>Paraneoptera</taxon>
        <taxon>Psocodea</taxon>
        <taxon>Troctomorpha</taxon>
        <taxon>Phthiraptera</taxon>
        <taxon>Amblycera</taxon>
        <taxon>Menoponidae</taxon>
        <taxon>Menopon</taxon>
    </lineage>
</organism>
<feature type="compositionally biased region" description="Basic and acidic residues" evidence="7">
    <location>
        <begin position="160"/>
        <end position="171"/>
    </location>
</feature>
<dbReference type="EMBL" id="JARGDH010000006">
    <property type="protein sequence ID" value="KAL0265667.1"/>
    <property type="molecule type" value="Genomic_DNA"/>
</dbReference>
<feature type="binding site" evidence="6">
    <location>
        <position position="327"/>
    </location>
    <ligand>
        <name>ATP</name>
        <dbReference type="ChEBI" id="CHEBI:30616"/>
    </ligand>
</feature>
<feature type="region of interest" description="Disordered" evidence="7">
    <location>
        <begin position="137"/>
        <end position="171"/>
    </location>
</feature>
<dbReference type="AlphaFoldDB" id="A0AAW2H7A6"/>
<dbReference type="GO" id="GO:0034501">
    <property type="term" value="P:protein localization to kinetochore"/>
    <property type="evidence" value="ECO:0007669"/>
    <property type="project" value="TreeGrafter"/>
</dbReference>
<keyword evidence="5 6" id="KW-0067">ATP-binding</keyword>
<dbReference type="Pfam" id="PF00069">
    <property type="entry name" value="Pkinase"/>
    <property type="match status" value="1"/>
</dbReference>